<dbReference type="Pfam" id="PF18995">
    <property type="entry name" value="PRT6_C"/>
    <property type="match status" value="1"/>
</dbReference>
<dbReference type="PANTHER" id="PTHR21497">
    <property type="entry name" value="UBIQUITIN LIGASE E3 ALPHA-RELATED"/>
    <property type="match status" value="1"/>
</dbReference>
<keyword evidence="2" id="KW-1133">Transmembrane helix</keyword>
<evidence type="ECO:0000259" key="3">
    <source>
        <dbReference type="Pfam" id="PF18995"/>
    </source>
</evidence>
<comment type="pathway">
    <text evidence="1">Protein modification; protein ubiquitination.</text>
</comment>
<reference evidence="4 5" key="1">
    <citation type="submission" date="2024-02" db="EMBL/GenBank/DDBJ databases">
        <authorList>
            <person name="Chen Y."/>
            <person name="Shah S."/>
            <person name="Dougan E. K."/>
            <person name="Thang M."/>
            <person name="Chan C."/>
        </authorList>
    </citation>
    <scope>NUCLEOTIDE SEQUENCE [LARGE SCALE GENOMIC DNA]</scope>
</reference>
<comment type="similarity">
    <text evidence="1">Belongs to the E3 ubiquitin-protein ligase UBR1-like family.</text>
</comment>
<organism evidence="4 5">
    <name type="scientific">Durusdinium trenchii</name>
    <dbReference type="NCBI Taxonomy" id="1381693"/>
    <lineage>
        <taxon>Eukaryota</taxon>
        <taxon>Sar</taxon>
        <taxon>Alveolata</taxon>
        <taxon>Dinophyceae</taxon>
        <taxon>Suessiales</taxon>
        <taxon>Symbiodiniaceae</taxon>
        <taxon>Durusdinium</taxon>
    </lineage>
</organism>
<feature type="domain" description="E3 ubiquitin-protein ligase UBR-like C-terminal" evidence="3">
    <location>
        <begin position="143"/>
        <end position="262"/>
    </location>
</feature>
<keyword evidence="1" id="KW-0808">Transferase</keyword>
<dbReference type="Proteomes" id="UP001642484">
    <property type="component" value="Unassembled WGS sequence"/>
</dbReference>
<proteinExistence type="inferred from homology"/>
<comment type="function">
    <text evidence="1">Ubiquitin ligase protein which is a component of the N-end rule pathway. Recognizes and binds to proteins bearing specific N-terminal residues that are destabilizing according to the N-end rule, leading to their ubiquitination and subsequent degradation.</text>
</comment>
<dbReference type="EC" id="2.3.2.27" evidence="1"/>
<keyword evidence="2" id="KW-0812">Transmembrane</keyword>
<gene>
    <name evidence="4" type="ORF">CCMP2556_LOCUS21158</name>
</gene>
<keyword evidence="5" id="KW-1185">Reference proteome</keyword>
<evidence type="ECO:0000313" key="5">
    <source>
        <dbReference type="Proteomes" id="UP001642484"/>
    </source>
</evidence>
<keyword evidence="1" id="KW-0479">Metal-binding</keyword>
<evidence type="ECO:0000256" key="2">
    <source>
        <dbReference type="SAM" id="Phobius"/>
    </source>
</evidence>
<dbReference type="EMBL" id="CAXAMN010012669">
    <property type="protein sequence ID" value="CAK9038777.1"/>
    <property type="molecule type" value="Genomic_DNA"/>
</dbReference>
<accession>A0ABP0LJ78</accession>
<dbReference type="InterPro" id="IPR039164">
    <property type="entry name" value="UBR1-like"/>
</dbReference>
<comment type="caution">
    <text evidence="4">The sequence shown here is derived from an EMBL/GenBank/DDBJ whole genome shotgun (WGS) entry which is preliminary data.</text>
</comment>
<keyword evidence="1" id="KW-0863">Zinc-finger</keyword>
<feature type="transmembrane region" description="Helical" evidence="2">
    <location>
        <begin position="53"/>
        <end position="78"/>
    </location>
</feature>
<evidence type="ECO:0000256" key="1">
    <source>
        <dbReference type="RuleBase" id="RU366018"/>
    </source>
</evidence>
<keyword evidence="1" id="KW-0862">Zinc</keyword>
<dbReference type="PANTHER" id="PTHR21497:SF24">
    <property type="entry name" value="E3 UBIQUITIN-PROTEIN LIGASE UBR1"/>
    <property type="match status" value="1"/>
</dbReference>
<keyword evidence="2" id="KW-0472">Membrane</keyword>
<keyword evidence="1" id="KW-0833">Ubl conjugation pathway</keyword>
<comment type="catalytic activity">
    <reaction evidence="1">
        <text>S-ubiquitinyl-[E2 ubiquitin-conjugating enzyme]-L-cysteine + [acceptor protein]-L-lysine = [E2 ubiquitin-conjugating enzyme]-L-cysteine + N(6)-ubiquitinyl-[acceptor protein]-L-lysine.</text>
        <dbReference type="EC" id="2.3.2.27"/>
    </reaction>
</comment>
<sequence>MLILQLLLPALCFFLCLEFFLYRLSFSQSNRQEDKGFYQQNNFLTSPDWDEFVMSVFYSAAIAAFVVLVVCILLYFVVAMIEGQLSFDLICQLLPWLWNLSKGERLRLFAEKLPGAAAYRMVQMLQPFTITRCSLRPIITGHVYQKFYTQFVHARCTVCKTSSSIPTLCLLCGTFLCCNSECCRRPLGENGQMVGEVTQHAQVCGFGTCVFLQLSNSLVHIVADGFITCWGSLYLDGHGEEEYNLSRPLHISEVRLHQLTQLIREVSFDFESRLKWKKVILV</sequence>
<evidence type="ECO:0000313" key="4">
    <source>
        <dbReference type="EMBL" id="CAK9038777.1"/>
    </source>
</evidence>
<dbReference type="InterPro" id="IPR044046">
    <property type="entry name" value="E3_ligase_UBR-like_C"/>
</dbReference>
<name>A0ABP0LJ78_9DINO</name>
<protein>
    <recommendedName>
        <fullName evidence="1">E3 ubiquitin-protein ligase</fullName>
        <ecNumber evidence="1">2.3.2.27</ecNumber>
    </recommendedName>
</protein>